<keyword evidence="3" id="KW-0560">Oxidoreductase</keyword>
<keyword evidence="6" id="KW-1185">Reference proteome</keyword>
<dbReference type="SUPFAM" id="SSF51735">
    <property type="entry name" value="NAD(P)-binding Rossmann-fold domains"/>
    <property type="match status" value="1"/>
</dbReference>
<dbReference type="GO" id="GO:0016651">
    <property type="term" value="F:oxidoreductase activity, acting on NAD(P)H"/>
    <property type="evidence" value="ECO:0007669"/>
    <property type="project" value="InterPro"/>
</dbReference>
<evidence type="ECO:0000313" key="6">
    <source>
        <dbReference type="Proteomes" id="UP001144673"/>
    </source>
</evidence>
<sequence>MSQKALLVTGIGDPLVLGDRPIPVPAPYELLVEVTSAGLNPHDQKARDKEHLFTGQPLVLAHDVVGKIIQTGSCQATTFTTGDHVFGMSTFNPNLVNDSGGLQQYAVLDGRYVAKVTDAGLTDDEAATIPVNSVVAAVAVFDASGLGIPAPFSAAAGSFDYASQSLVVIGGASNCGRFVIQLAKFVGIGRIVAVAAASNTNELKSLGASHVVDRHASDVVQRVRKIVGDDLVYAVDTVNYGPHQALGVAVLSNTKKGVLAVLLPTNGDLDEHVKSSKKMGFERHFVYGGSNNYPDLMKQYWKHLPVWIRNGHVKPASSSVIYGLDPNQVNECLDKYRDGTATVRVVVRPNV</sequence>
<dbReference type="PANTHER" id="PTHR45348:SF2">
    <property type="entry name" value="ZINC-TYPE ALCOHOL DEHYDROGENASE-LIKE PROTEIN C2E1P3.01"/>
    <property type="match status" value="1"/>
</dbReference>
<dbReference type="Gene3D" id="3.90.180.10">
    <property type="entry name" value="Medium-chain alcohol dehydrogenases, catalytic domain"/>
    <property type="match status" value="1"/>
</dbReference>
<evidence type="ECO:0000256" key="3">
    <source>
        <dbReference type="ARBA" id="ARBA00023002"/>
    </source>
</evidence>
<dbReference type="EMBL" id="JAJHUN010000010">
    <property type="protein sequence ID" value="KAJ4148151.1"/>
    <property type="molecule type" value="Genomic_DNA"/>
</dbReference>
<organism evidence="5 6">
    <name type="scientific">Akanthomyces muscarius</name>
    <name type="common">Entomopathogenic fungus</name>
    <name type="synonym">Lecanicillium muscarium</name>
    <dbReference type="NCBI Taxonomy" id="2231603"/>
    <lineage>
        <taxon>Eukaryota</taxon>
        <taxon>Fungi</taxon>
        <taxon>Dikarya</taxon>
        <taxon>Ascomycota</taxon>
        <taxon>Pezizomycotina</taxon>
        <taxon>Sordariomycetes</taxon>
        <taxon>Hypocreomycetidae</taxon>
        <taxon>Hypocreales</taxon>
        <taxon>Cordycipitaceae</taxon>
        <taxon>Akanthomyces</taxon>
    </lineage>
</organism>
<dbReference type="Proteomes" id="UP001144673">
    <property type="component" value="Chromosome 3"/>
</dbReference>
<evidence type="ECO:0000256" key="1">
    <source>
        <dbReference type="ARBA" id="ARBA00005179"/>
    </source>
</evidence>
<comment type="similarity">
    <text evidence="2">Belongs to the zinc-containing alcohol dehydrogenase family.</text>
</comment>
<dbReference type="RefSeq" id="XP_056051092.1">
    <property type="nucleotide sequence ID" value="XM_056194122.1"/>
</dbReference>
<gene>
    <name evidence="5" type="ORF">LMH87_002633</name>
</gene>
<dbReference type="Pfam" id="PF08240">
    <property type="entry name" value="ADH_N"/>
    <property type="match status" value="1"/>
</dbReference>
<comment type="pathway">
    <text evidence="1">Secondary metabolite biosynthesis.</text>
</comment>
<dbReference type="GeneID" id="80889792"/>
<dbReference type="InterPro" id="IPR047122">
    <property type="entry name" value="Trans-enoyl_RdTase-like"/>
</dbReference>
<evidence type="ECO:0000259" key="4">
    <source>
        <dbReference type="SMART" id="SM00829"/>
    </source>
</evidence>
<dbReference type="InterPro" id="IPR020843">
    <property type="entry name" value="ER"/>
</dbReference>
<dbReference type="SMART" id="SM00829">
    <property type="entry name" value="PKS_ER"/>
    <property type="match status" value="1"/>
</dbReference>
<protein>
    <recommendedName>
        <fullName evidence="4">Enoyl reductase (ER) domain-containing protein</fullName>
    </recommendedName>
</protein>
<accession>A0A9W8Q982</accession>
<dbReference type="SUPFAM" id="SSF50129">
    <property type="entry name" value="GroES-like"/>
    <property type="match status" value="1"/>
</dbReference>
<dbReference type="Pfam" id="PF00107">
    <property type="entry name" value="ADH_zinc_N"/>
    <property type="match status" value="1"/>
</dbReference>
<dbReference type="InterPro" id="IPR013154">
    <property type="entry name" value="ADH-like_N"/>
</dbReference>
<evidence type="ECO:0000313" key="5">
    <source>
        <dbReference type="EMBL" id="KAJ4148151.1"/>
    </source>
</evidence>
<dbReference type="Gene3D" id="3.40.50.720">
    <property type="entry name" value="NAD(P)-binding Rossmann-like Domain"/>
    <property type="match status" value="1"/>
</dbReference>
<name>A0A9W8Q982_AKAMU</name>
<feature type="domain" description="Enoyl reductase (ER)" evidence="4">
    <location>
        <begin position="10"/>
        <end position="347"/>
    </location>
</feature>
<dbReference type="AlphaFoldDB" id="A0A9W8Q982"/>
<proteinExistence type="inferred from homology"/>
<comment type="caution">
    <text evidence="5">The sequence shown here is derived from an EMBL/GenBank/DDBJ whole genome shotgun (WGS) entry which is preliminary data.</text>
</comment>
<dbReference type="InterPro" id="IPR036291">
    <property type="entry name" value="NAD(P)-bd_dom_sf"/>
</dbReference>
<dbReference type="PANTHER" id="PTHR45348">
    <property type="entry name" value="HYPOTHETICAL OXIDOREDUCTASE (EUROFUNG)"/>
    <property type="match status" value="1"/>
</dbReference>
<reference evidence="5" key="1">
    <citation type="journal article" date="2023" name="Access Microbiol">
        <title>De-novo genome assembly for Akanthomyces muscarius, a biocontrol agent of insect agricultural pests.</title>
        <authorList>
            <person name="Erdos Z."/>
            <person name="Studholme D.J."/>
            <person name="Raymond B."/>
            <person name="Sharma M."/>
        </authorList>
    </citation>
    <scope>NUCLEOTIDE SEQUENCE</scope>
    <source>
        <strain evidence="5">Ve6</strain>
    </source>
</reference>
<dbReference type="InterPro" id="IPR013149">
    <property type="entry name" value="ADH-like_C"/>
</dbReference>
<dbReference type="KEGG" id="amus:LMH87_002633"/>
<dbReference type="InterPro" id="IPR011032">
    <property type="entry name" value="GroES-like_sf"/>
</dbReference>
<dbReference type="CDD" id="cd08249">
    <property type="entry name" value="enoyl_reductase_like"/>
    <property type="match status" value="1"/>
</dbReference>
<evidence type="ECO:0000256" key="2">
    <source>
        <dbReference type="ARBA" id="ARBA00008072"/>
    </source>
</evidence>